<name>A0A1D7QHC3_9SPHI</name>
<dbReference type="EMBL" id="CP017141">
    <property type="protein sequence ID" value="AOM78078.1"/>
    <property type="molecule type" value="Genomic_DNA"/>
</dbReference>
<reference evidence="1 2" key="1">
    <citation type="submission" date="2016-08" db="EMBL/GenBank/DDBJ databases">
        <authorList>
            <person name="Seilhamer J.J."/>
        </authorList>
    </citation>
    <scope>NUCLEOTIDE SEQUENCE [LARGE SCALE GENOMIC DNA]</scope>
    <source>
        <strain evidence="1 2">DX4</strain>
    </source>
</reference>
<dbReference type="KEGG" id="psty:BFS30_13355"/>
<gene>
    <name evidence="1" type="ORF">BFS30_13355</name>
</gene>
<dbReference type="AlphaFoldDB" id="A0A1D7QHC3"/>
<protein>
    <recommendedName>
        <fullName evidence="3">DUF4440 domain-containing protein</fullName>
    </recommendedName>
</protein>
<sequence length="137" mass="15082">MTIQKTMEEFDRKTPAGTVGYFRNCLKSGNVEDALGCFDSQGIYIDRSGKEMKGLPQIEIAMKSLCMLRPSIVGAAAHVSIIGDLAMWLDKWTMTGKTPDGDPIEMNGHTSCILKRNDAGLWLWLVDNPFGAAILED</sequence>
<evidence type="ECO:0000313" key="2">
    <source>
        <dbReference type="Proteomes" id="UP000094313"/>
    </source>
</evidence>
<keyword evidence="2" id="KW-1185">Reference proteome</keyword>
<dbReference type="Gene3D" id="3.10.450.50">
    <property type="match status" value="1"/>
</dbReference>
<proteinExistence type="predicted"/>
<dbReference type="InterPro" id="IPR032710">
    <property type="entry name" value="NTF2-like_dom_sf"/>
</dbReference>
<dbReference type="SUPFAM" id="SSF54427">
    <property type="entry name" value="NTF2-like"/>
    <property type="match status" value="1"/>
</dbReference>
<evidence type="ECO:0008006" key="3">
    <source>
        <dbReference type="Google" id="ProtNLM"/>
    </source>
</evidence>
<dbReference type="Proteomes" id="UP000094313">
    <property type="component" value="Chromosome"/>
</dbReference>
<organism evidence="1 2">
    <name type="scientific">Pedobacter steynii</name>
    <dbReference type="NCBI Taxonomy" id="430522"/>
    <lineage>
        <taxon>Bacteria</taxon>
        <taxon>Pseudomonadati</taxon>
        <taxon>Bacteroidota</taxon>
        <taxon>Sphingobacteriia</taxon>
        <taxon>Sphingobacteriales</taxon>
        <taxon>Sphingobacteriaceae</taxon>
        <taxon>Pedobacter</taxon>
    </lineage>
</organism>
<accession>A0A1D7QHC3</accession>
<evidence type="ECO:0000313" key="1">
    <source>
        <dbReference type="EMBL" id="AOM78078.1"/>
    </source>
</evidence>